<evidence type="ECO:0000313" key="2">
    <source>
        <dbReference type="EMBL" id="BBZ15883.1"/>
    </source>
</evidence>
<organism evidence="2 3">
    <name type="scientific">Mycolicibacterium gadium</name>
    <name type="common">Mycobacterium gadium</name>
    <dbReference type="NCBI Taxonomy" id="1794"/>
    <lineage>
        <taxon>Bacteria</taxon>
        <taxon>Bacillati</taxon>
        <taxon>Actinomycetota</taxon>
        <taxon>Actinomycetes</taxon>
        <taxon>Mycobacteriales</taxon>
        <taxon>Mycobacteriaceae</taxon>
        <taxon>Mycolicibacterium</taxon>
    </lineage>
</organism>
<name>A0A7I7WHE7_MYCGU</name>
<gene>
    <name evidence="2" type="ORF">MGAD_02180</name>
</gene>
<feature type="region of interest" description="Disordered" evidence="1">
    <location>
        <begin position="198"/>
        <end position="224"/>
    </location>
</feature>
<protein>
    <recommendedName>
        <fullName evidence="4">Transposase</fullName>
    </recommendedName>
</protein>
<dbReference type="Proteomes" id="UP000466187">
    <property type="component" value="Chromosome"/>
</dbReference>
<sequence length="224" mass="24579">MKSSEEIMEILEAFDLTGGYRAAAALAGCDHKTVAHYVALRDAGLSPDERPRREMAIDPFLDKVEEWVDRSNGLIRADVAHDKLVAMGFDGSERTTRRAVAAVKKSWRSGHRRVFRPWVAEPGLWLQFDWGQDPPSRAGRHCCFARGWPVAVSGGAAHLGSHPAELAGLSGHHAAGDRRGTDVCVDRQRENSDRRTCCAGADSASRCGRRRPSLRDDDPHLCAG</sequence>
<dbReference type="AlphaFoldDB" id="A0A7I7WHE7"/>
<proteinExistence type="predicted"/>
<evidence type="ECO:0008006" key="4">
    <source>
        <dbReference type="Google" id="ProtNLM"/>
    </source>
</evidence>
<dbReference type="EMBL" id="AP022608">
    <property type="protein sequence ID" value="BBZ15883.1"/>
    <property type="molecule type" value="Genomic_DNA"/>
</dbReference>
<reference evidence="2 3" key="1">
    <citation type="journal article" date="2019" name="Emerg. Microbes Infect.">
        <title>Comprehensive subspecies identification of 175 nontuberculous mycobacteria species based on 7547 genomic profiles.</title>
        <authorList>
            <person name="Matsumoto Y."/>
            <person name="Kinjo T."/>
            <person name="Motooka D."/>
            <person name="Nabeya D."/>
            <person name="Jung N."/>
            <person name="Uechi K."/>
            <person name="Horii T."/>
            <person name="Iida T."/>
            <person name="Fujita J."/>
            <person name="Nakamura S."/>
        </authorList>
    </citation>
    <scope>NUCLEOTIDE SEQUENCE [LARGE SCALE GENOMIC DNA]</scope>
    <source>
        <strain evidence="2 3">JCM 12688</strain>
    </source>
</reference>
<dbReference type="KEGG" id="mgad:MGAD_02180"/>
<accession>A0A7I7WHE7</accession>
<evidence type="ECO:0000313" key="3">
    <source>
        <dbReference type="Proteomes" id="UP000466187"/>
    </source>
</evidence>
<evidence type="ECO:0000256" key="1">
    <source>
        <dbReference type="SAM" id="MobiDB-lite"/>
    </source>
</evidence>
<feature type="compositionally biased region" description="Basic and acidic residues" evidence="1">
    <location>
        <begin position="213"/>
        <end position="224"/>
    </location>
</feature>